<dbReference type="AlphaFoldDB" id="T1J587"/>
<reference evidence="8" key="2">
    <citation type="submission" date="2015-02" db="UniProtKB">
        <authorList>
            <consortium name="EnsemblMetazoa"/>
        </authorList>
    </citation>
    <scope>IDENTIFICATION</scope>
</reference>
<feature type="domain" description="FZ" evidence="7">
    <location>
        <begin position="271"/>
        <end position="388"/>
    </location>
</feature>
<keyword evidence="5" id="KW-0472">Membrane</keyword>
<dbReference type="Gene3D" id="1.10.2000.10">
    <property type="entry name" value="Frizzled cysteine-rich domain"/>
    <property type="match status" value="1"/>
</dbReference>
<dbReference type="SUPFAM" id="SSF57424">
    <property type="entry name" value="LDL receptor-like module"/>
    <property type="match status" value="1"/>
</dbReference>
<feature type="domain" description="SEA" evidence="6">
    <location>
        <begin position="111"/>
        <end position="234"/>
    </location>
</feature>
<keyword evidence="3 4" id="KW-1015">Disulfide bond</keyword>
<dbReference type="PANTHER" id="PTHR11309:SF47">
    <property type="entry name" value="FRIZZLED"/>
    <property type="match status" value="1"/>
</dbReference>
<evidence type="ECO:0008006" key="10">
    <source>
        <dbReference type="Google" id="ProtNLM"/>
    </source>
</evidence>
<evidence type="ECO:0000259" key="7">
    <source>
        <dbReference type="PROSITE" id="PS50038"/>
    </source>
</evidence>
<keyword evidence="5" id="KW-1133">Transmembrane helix</keyword>
<feature type="disulfide bond" evidence="4">
    <location>
        <begin position="405"/>
        <end position="420"/>
    </location>
</feature>
<dbReference type="InterPro" id="IPR036790">
    <property type="entry name" value="Frizzled_dom_sf"/>
</dbReference>
<dbReference type="STRING" id="126957.T1J587"/>
<dbReference type="Gene3D" id="4.10.400.10">
    <property type="entry name" value="Low-density Lipoprotein Receptor"/>
    <property type="match status" value="1"/>
</dbReference>
<dbReference type="GO" id="GO:0017147">
    <property type="term" value="F:Wnt-protein binding"/>
    <property type="evidence" value="ECO:0007669"/>
    <property type="project" value="TreeGrafter"/>
</dbReference>
<dbReference type="GO" id="GO:0042813">
    <property type="term" value="F:Wnt receptor activity"/>
    <property type="evidence" value="ECO:0007669"/>
    <property type="project" value="TreeGrafter"/>
</dbReference>
<dbReference type="Pfam" id="PF01390">
    <property type="entry name" value="SEA"/>
    <property type="match status" value="1"/>
</dbReference>
<dbReference type="SUPFAM" id="SSF63501">
    <property type="entry name" value="Frizzled cysteine-rich domain"/>
    <property type="match status" value="1"/>
</dbReference>
<dbReference type="PANTHER" id="PTHR11309">
    <property type="entry name" value="FRIZZLED"/>
    <property type="match status" value="1"/>
</dbReference>
<dbReference type="GO" id="GO:0060070">
    <property type="term" value="P:canonical Wnt signaling pathway"/>
    <property type="evidence" value="ECO:0007669"/>
    <property type="project" value="TreeGrafter"/>
</dbReference>
<dbReference type="Pfam" id="PF00057">
    <property type="entry name" value="Ldl_recept_a"/>
    <property type="match status" value="1"/>
</dbReference>
<dbReference type="CDD" id="cd07066">
    <property type="entry name" value="CRD_FZ"/>
    <property type="match status" value="1"/>
</dbReference>
<name>T1J587_STRMM</name>
<dbReference type="EnsemblMetazoa" id="SMAR008785-RA">
    <property type="protein sequence ID" value="SMAR008785-PA"/>
    <property type="gene ID" value="SMAR008785"/>
</dbReference>
<dbReference type="InterPro" id="IPR020067">
    <property type="entry name" value="Frizzled_dom"/>
</dbReference>
<dbReference type="PROSITE" id="PS50068">
    <property type="entry name" value="LDLRA_2"/>
    <property type="match status" value="2"/>
</dbReference>
<evidence type="ECO:0000256" key="2">
    <source>
        <dbReference type="ARBA" id="ARBA00022473"/>
    </source>
</evidence>
<dbReference type="GO" id="GO:0005886">
    <property type="term" value="C:plasma membrane"/>
    <property type="evidence" value="ECO:0007669"/>
    <property type="project" value="UniProtKB-SubCell"/>
</dbReference>
<dbReference type="CDD" id="cd00112">
    <property type="entry name" value="LDLa"/>
    <property type="match status" value="2"/>
</dbReference>
<dbReference type="InterPro" id="IPR015526">
    <property type="entry name" value="Frizzled/SFRP"/>
</dbReference>
<dbReference type="PRINTS" id="PR00261">
    <property type="entry name" value="LDLRECEPTOR"/>
</dbReference>
<dbReference type="GO" id="GO:0035567">
    <property type="term" value="P:non-canonical Wnt signaling pathway"/>
    <property type="evidence" value="ECO:0007669"/>
    <property type="project" value="TreeGrafter"/>
</dbReference>
<proteinExistence type="predicted"/>
<evidence type="ECO:0000256" key="5">
    <source>
        <dbReference type="SAM" id="Phobius"/>
    </source>
</evidence>
<evidence type="ECO:0000256" key="3">
    <source>
        <dbReference type="ARBA" id="ARBA00023157"/>
    </source>
</evidence>
<dbReference type="PROSITE" id="PS50038">
    <property type="entry name" value="FZ"/>
    <property type="match status" value="1"/>
</dbReference>
<dbReference type="Gene3D" id="3.30.70.960">
    <property type="entry name" value="SEA domain"/>
    <property type="match status" value="1"/>
</dbReference>
<dbReference type="eggNOG" id="KOG3577">
    <property type="taxonomic scope" value="Eukaryota"/>
</dbReference>
<keyword evidence="2" id="KW-0217">Developmental protein</keyword>
<feature type="disulfide bond" evidence="4">
    <location>
        <begin position="442"/>
        <end position="457"/>
    </location>
</feature>
<evidence type="ECO:0000256" key="1">
    <source>
        <dbReference type="ARBA" id="ARBA00004162"/>
    </source>
</evidence>
<dbReference type="PhylomeDB" id="T1J587"/>
<dbReference type="Pfam" id="PF01392">
    <property type="entry name" value="Fz"/>
    <property type="match status" value="1"/>
</dbReference>
<dbReference type="InterPro" id="IPR036364">
    <property type="entry name" value="SEA_dom_sf"/>
</dbReference>
<keyword evidence="9" id="KW-1185">Reference proteome</keyword>
<protein>
    <recommendedName>
        <fullName evidence="10">FZ domain-containing protein</fullName>
    </recommendedName>
</protein>
<dbReference type="PROSITE" id="PS50024">
    <property type="entry name" value="SEA"/>
    <property type="match status" value="1"/>
</dbReference>
<reference evidence="9" key="1">
    <citation type="submission" date="2011-05" db="EMBL/GenBank/DDBJ databases">
        <authorList>
            <person name="Richards S.R."/>
            <person name="Qu J."/>
            <person name="Jiang H."/>
            <person name="Jhangiani S.N."/>
            <person name="Agravi P."/>
            <person name="Goodspeed R."/>
            <person name="Gross S."/>
            <person name="Mandapat C."/>
            <person name="Jackson L."/>
            <person name="Mathew T."/>
            <person name="Pu L."/>
            <person name="Thornton R."/>
            <person name="Saada N."/>
            <person name="Wilczek-Boney K.B."/>
            <person name="Lee S."/>
            <person name="Kovar C."/>
            <person name="Wu Y."/>
            <person name="Scherer S.E."/>
            <person name="Worley K.C."/>
            <person name="Muzny D.M."/>
            <person name="Gibbs R."/>
        </authorList>
    </citation>
    <scope>NUCLEOTIDE SEQUENCE</scope>
    <source>
        <strain evidence="9">Brora</strain>
    </source>
</reference>
<dbReference type="EMBL" id="JH431854">
    <property type="status" value="NOT_ANNOTATED_CDS"/>
    <property type="molecule type" value="Genomic_DNA"/>
</dbReference>
<dbReference type="HOGENOM" id="CLU_435690_0_0_1"/>
<feature type="disulfide bond" evidence="4">
    <location>
        <begin position="430"/>
        <end position="448"/>
    </location>
</feature>
<keyword evidence="5" id="KW-0812">Transmembrane</keyword>
<sequence length="628" mass="72013">MSNISTSSCKSSITSLSPQPFRSRLVVLNPEHTFKNVASCPHDFTCKKEKNVFYTGYVDSKERGTQMSKTAKTLSTNCCVVALIIILLLILCIVSGICFGFKMVESLLNKAEKGFKGLFHVTGEVYNSTFFDTSTSDYKAKATFYEKMINNLIEESVLKTAFIKSEVTAFDQKWNSTHDLIIYFNLYFNMKKAKLDSGHVYIVIEEQLQTEEKQFLTRKIKIVPNSLEISEINFDDINNSSFKTKTENPNPANISYPFTEPDPIFLQSDTSERKQCVPVGARFCNDVFYNHTSFPNIFGHKTRYEVDDFVDQHFSQLITSGCYNHLKHFLCSLLQPSCSQHQVIFPCQEFCHAFLTQCHSVFPFILSRFLHCNNYPSIKNTAEKCLAEPDCSTFLKSRNHRDWICDDINDCRDFSDENKCNRCKPGQFYCGGNLCIPIEKQCDNKQDCPNGLDEKHCITEKKIKNHQNRSLTNASFAHEIIEYRMFNFLGNFSKLDVWVCEDLQKINPKSTNQLSTISASTGVLVVRYQSIPAKVCVDNLNYTLLGNKKYVVLNEIARSTCEHLNYRKMKFVRIINDFHTSKFYYHISTDHLATTNTSLFLKTTCQTHQIISLGCSSFVLEIEIKIIA</sequence>
<dbReference type="SUPFAM" id="SSF82671">
    <property type="entry name" value="SEA domain"/>
    <property type="match status" value="1"/>
</dbReference>
<dbReference type="InterPro" id="IPR000082">
    <property type="entry name" value="SEA_dom"/>
</dbReference>
<dbReference type="SMART" id="SM00192">
    <property type="entry name" value="LDLa"/>
    <property type="match status" value="2"/>
</dbReference>
<feature type="transmembrane region" description="Helical" evidence="5">
    <location>
        <begin position="80"/>
        <end position="101"/>
    </location>
</feature>
<feature type="disulfide bond" evidence="4">
    <location>
        <begin position="423"/>
        <end position="435"/>
    </location>
</feature>
<accession>T1J587</accession>
<comment type="caution">
    <text evidence="4">Lacks conserved residue(s) required for the propagation of feature annotation.</text>
</comment>
<evidence type="ECO:0000256" key="4">
    <source>
        <dbReference type="PROSITE-ProRule" id="PRU00124"/>
    </source>
</evidence>
<dbReference type="Proteomes" id="UP000014500">
    <property type="component" value="Unassembled WGS sequence"/>
</dbReference>
<dbReference type="SMART" id="SM00063">
    <property type="entry name" value="FRI"/>
    <property type="match status" value="1"/>
</dbReference>
<evidence type="ECO:0000259" key="6">
    <source>
        <dbReference type="PROSITE" id="PS50024"/>
    </source>
</evidence>
<comment type="subcellular location">
    <subcellularLocation>
        <location evidence="1">Cell membrane</location>
        <topology evidence="1">Single-pass membrane protein</topology>
    </subcellularLocation>
</comment>
<evidence type="ECO:0000313" key="8">
    <source>
        <dbReference type="EnsemblMetazoa" id="SMAR008785-PA"/>
    </source>
</evidence>
<dbReference type="InterPro" id="IPR036055">
    <property type="entry name" value="LDL_receptor-like_sf"/>
</dbReference>
<evidence type="ECO:0000313" key="9">
    <source>
        <dbReference type="Proteomes" id="UP000014500"/>
    </source>
</evidence>
<dbReference type="InterPro" id="IPR002172">
    <property type="entry name" value="LDrepeatLR_classA_rpt"/>
</dbReference>
<organism evidence="8 9">
    <name type="scientific">Strigamia maritima</name>
    <name type="common">European centipede</name>
    <name type="synonym">Geophilus maritimus</name>
    <dbReference type="NCBI Taxonomy" id="126957"/>
    <lineage>
        <taxon>Eukaryota</taxon>
        <taxon>Metazoa</taxon>
        <taxon>Ecdysozoa</taxon>
        <taxon>Arthropoda</taxon>
        <taxon>Myriapoda</taxon>
        <taxon>Chilopoda</taxon>
        <taxon>Pleurostigmophora</taxon>
        <taxon>Geophilomorpha</taxon>
        <taxon>Linotaeniidae</taxon>
        <taxon>Strigamia</taxon>
    </lineage>
</organism>